<keyword evidence="7" id="KW-1185">Reference proteome</keyword>
<comment type="function">
    <text evidence="4">Responsible for synthesis of pseudouridine from uracil-13 in transfer RNAs.</text>
</comment>
<dbReference type="HAMAP" id="MF_01082">
    <property type="entry name" value="TruD"/>
    <property type="match status" value="1"/>
</dbReference>
<dbReference type="GO" id="GO:0003723">
    <property type="term" value="F:RNA binding"/>
    <property type="evidence" value="ECO:0007669"/>
    <property type="project" value="InterPro"/>
</dbReference>
<dbReference type="PANTHER" id="PTHR47811:SF1">
    <property type="entry name" value="TRNA PSEUDOURIDINE SYNTHASE D"/>
    <property type="match status" value="1"/>
</dbReference>
<gene>
    <name evidence="4" type="primary">truD</name>
    <name evidence="6" type="ORF">HNR38_003319</name>
</gene>
<evidence type="ECO:0000256" key="3">
    <source>
        <dbReference type="ARBA" id="ARBA00023235"/>
    </source>
</evidence>
<dbReference type="InterPro" id="IPR050170">
    <property type="entry name" value="TruD_pseudoU_synthase"/>
</dbReference>
<dbReference type="GO" id="GO:0005829">
    <property type="term" value="C:cytosol"/>
    <property type="evidence" value="ECO:0007669"/>
    <property type="project" value="TreeGrafter"/>
</dbReference>
<comment type="caution">
    <text evidence="6">The sequence shown here is derived from an EMBL/GenBank/DDBJ whole genome shotgun (WGS) entry which is preliminary data.</text>
</comment>
<sequence length="349" mass="38817">MIAPSSNWRLQWPVSGGRRVASAALKSDAADFRVTESLWPDLEHQGGQVQHPDGGGEHLCVRLEKTGDNTEFVARELAVMAGCRQHEVGFCGLKDRHAVTVQWFSLYLPGREAQDPELLAAIAARWPILANCRYPRKLRRGDHLNNRFDLVLRQVEGDRNELDQALDRLRRVGAPNYFGPQRFGHGGGNLDQAVRMDPASLNRKRGRGGRNNRKNVLFFSAARSWLFNEVLAARVSDGNWDTVMDGEPVPQAGAPTGPLWGDGGTTATGAQEILERAVVAATPELARLFDATRMAPERRSLVVRPDDLDWQWLDEQTLRLAFVLAPGQYATTVLSDVLELEDLSLKNKQ</sequence>
<dbReference type="PROSITE" id="PS01268">
    <property type="entry name" value="UPF0024"/>
    <property type="match status" value="1"/>
</dbReference>
<evidence type="ECO:0000256" key="4">
    <source>
        <dbReference type="HAMAP-Rule" id="MF_01082"/>
    </source>
</evidence>
<dbReference type="InterPro" id="IPR020119">
    <property type="entry name" value="PsdUridine_synth_TruD_CS"/>
</dbReference>
<feature type="active site" description="Nucleophile" evidence="4">
    <location>
        <position position="95"/>
    </location>
</feature>
<protein>
    <recommendedName>
        <fullName evidence="4">tRNA pseudouridine synthase D</fullName>
        <ecNumber evidence="4">5.4.99.27</ecNumber>
    </recommendedName>
    <alternativeName>
        <fullName evidence="4">tRNA pseudouridine(13) synthase</fullName>
    </alternativeName>
    <alternativeName>
        <fullName evidence="4">tRNA pseudouridylate synthase D</fullName>
    </alternativeName>
    <alternativeName>
        <fullName evidence="4">tRNA-uridine isomerase D</fullName>
    </alternativeName>
</protein>
<dbReference type="InterPro" id="IPR020103">
    <property type="entry name" value="PsdUridine_synth_cat_dom_sf"/>
</dbReference>
<dbReference type="PROSITE" id="PS50984">
    <property type="entry name" value="TRUD"/>
    <property type="match status" value="1"/>
</dbReference>
<dbReference type="Pfam" id="PF01142">
    <property type="entry name" value="TruD"/>
    <property type="match status" value="2"/>
</dbReference>
<organism evidence="6 7">
    <name type="scientific">Marinobacter oulmenensis</name>
    <dbReference type="NCBI Taxonomy" id="643747"/>
    <lineage>
        <taxon>Bacteria</taxon>
        <taxon>Pseudomonadati</taxon>
        <taxon>Pseudomonadota</taxon>
        <taxon>Gammaproteobacteria</taxon>
        <taxon>Pseudomonadales</taxon>
        <taxon>Marinobacteraceae</taxon>
        <taxon>Marinobacter</taxon>
    </lineage>
</organism>
<evidence type="ECO:0000313" key="7">
    <source>
        <dbReference type="Proteomes" id="UP000591735"/>
    </source>
</evidence>
<dbReference type="EC" id="5.4.99.27" evidence="4"/>
<dbReference type="Gene3D" id="3.30.2350.20">
    <property type="entry name" value="TruD, catalytic domain"/>
    <property type="match status" value="2"/>
</dbReference>
<evidence type="ECO:0000259" key="5">
    <source>
        <dbReference type="PROSITE" id="PS50984"/>
    </source>
</evidence>
<evidence type="ECO:0000256" key="1">
    <source>
        <dbReference type="ARBA" id="ARBA00007953"/>
    </source>
</evidence>
<keyword evidence="2 4" id="KW-0819">tRNA processing</keyword>
<keyword evidence="3 4" id="KW-0413">Isomerase</keyword>
<dbReference type="InterPro" id="IPR001656">
    <property type="entry name" value="PsdUridine_synth_TruD"/>
</dbReference>
<dbReference type="GO" id="GO:0031119">
    <property type="term" value="P:tRNA pseudouridine synthesis"/>
    <property type="evidence" value="ECO:0007669"/>
    <property type="project" value="UniProtKB-UniRule"/>
</dbReference>
<comment type="catalytic activity">
    <reaction evidence="4">
        <text>uridine(13) in tRNA = pseudouridine(13) in tRNA</text>
        <dbReference type="Rhea" id="RHEA:42540"/>
        <dbReference type="Rhea" id="RHEA-COMP:10105"/>
        <dbReference type="Rhea" id="RHEA-COMP:10106"/>
        <dbReference type="ChEBI" id="CHEBI:65314"/>
        <dbReference type="ChEBI" id="CHEBI:65315"/>
        <dbReference type="EC" id="5.4.99.27"/>
    </reaction>
</comment>
<dbReference type="InterPro" id="IPR011760">
    <property type="entry name" value="PsdUridine_synth_TruD_insert"/>
</dbReference>
<dbReference type="Proteomes" id="UP000591735">
    <property type="component" value="Unassembled WGS sequence"/>
</dbReference>
<comment type="similarity">
    <text evidence="1 4">Belongs to the pseudouridine synthase TruD family.</text>
</comment>
<dbReference type="SUPFAM" id="SSF55120">
    <property type="entry name" value="Pseudouridine synthase"/>
    <property type="match status" value="1"/>
</dbReference>
<dbReference type="PANTHER" id="PTHR47811">
    <property type="entry name" value="TRNA PSEUDOURIDINE SYNTHASE D"/>
    <property type="match status" value="1"/>
</dbReference>
<evidence type="ECO:0000313" key="6">
    <source>
        <dbReference type="EMBL" id="MBB5322806.1"/>
    </source>
</evidence>
<dbReference type="EMBL" id="JACHFE010000011">
    <property type="protein sequence ID" value="MBB5322806.1"/>
    <property type="molecule type" value="Genomic_DNA"/>
</dbReference>
<dbReference type="RefSeq" id="WP_183706387.1">
    <property type="nucleotide sequence ID" value="NZ_JACHFE010000011.1"/>
</dbReference>
<dbReference type="AlphaFoldDB" id="A0A840UP21"/>
<reference evidence="6 7" key="1">
    <citation type="submission" date="2020-08" db="EMBL/GenBank/DDBJ databases">
        <title>Genomic Encyclopedia of Type Strains, Phase IV (KMG-IV): sequencing the most valuable type-strain genomes for metagenomic binning, comparative biology and taxonomic classification.</title>
        <authorList>
            <person name="Goeker M."/>
        </authorList>
    </citation>
    <scope>NUCLEOTIDE SEQUENCE [LARGE SCALE GENOMIC DNA]</scope>
    <source>
        <strain evidence="6 7">DSM 22359</strain>
    </source>
</reference>
<name>A0A840UP21_9GAMM</name>
<proteinExistence type="inferred from homology"/>
<accession>A0A840UP21</accession>
<dbReference type="InterPro" id="IPR042214">
    <property type="entry name" value="TruD_catalytic"/>
</dbReference>
<evidence type="ECO:0000256" key="2">
    <source>
        <dbReference type="ARBA" id="ARBA00022694"/>
    </source>
</evidence>
<dbReference type="GO" id="GO:0160150">
    <property type="term" value="F:tRNA pseudouridine(13) synthase activity"/>
    <property type="evidence" value="ECO:0007669"/>
    <property type="project" value="UniProtKB-EC"/>
</dbReference>
<feature type="domain" description="TRUD" evidence="5">
    <location>
        <begin position="173"/>
        <end position="303"/>
    </location>
</feature>